<evidence type="ECO:0000313" key="3">
    <source>
        <dbReference type="EMBL" id="GIH05670.1"/>
    </source>
</evidence>
<proteinExistence type="predicted"/>
<evidence type="ECO:0000256" key="1">
    <source>
        <dbReference type="SAM" id="MobiDB-lite"/>
    </source>
</evidence>
<feature type="region of interest" description="Disordered" evidence="1">
    <location>
        <begin position="96"/>
        <end position="116"/>
    </location>
</feature>
<reference evidence="3" key="1">
    <citation type="submission" date="2021-01" db="EMBL/GenBank/DDBJ databases">
        <title>Whole genome shotgun sequence of Rhizocola hellebori NBRC 109834.</title>
        <authorList>
            <person name="Komaki H."/>
            <person name="Tamura T."/>
        </authorList>
    </citation>
    <scope>NUCLEOTIDE SEQUENCE</scope>
    <source>
        <strain evidence="3">NBRC 109834</strain>
    </source>
</reference>
<dbReference type="InterPro" id="IPR001387">
    <property type="entry name" value="Cro/C1-type_HTH"/>
</dbReference>
<dbReference type="AlphaFoldDB" id="A0A8J3Q884"/>
<dbReference type="CDD" id="cd00093">
    <property type="entry name" value="HTH_XRE"/>
    <property type="match status" value="1"/>
</dbReference>
<protein>
    <recommendedName>
        <fullName evidence="2">HTH cro/C1-type domain-containing protein</fullName>
    </recommendedName>
</protein>
<dbReference type="GO" id="GO:0003677">
    <property type="term" value="F:DNA binding"/>
    <property type="evidence" value="ECO:0007669"/>
    <property type="project" value="InterPro"/>
</dbReference>
<dbReference type="InterPro" id="IPR010982">
    <property type="entry name" value="Lambda_DNA-bd_dom_sf"/>
</dbReference>
<dbReference type="SMART" id="SM00530">
    <property type="entry name" value="HTH_XRE"/>
    <property type="match status" value="1"/>
</dbReference>
<feature type="domain" description="HTH cro/C1-type" evidence="2">
    <location>
        <begin position="25"/>
        <end position="81"/>
    </location>
</feature>
<evidence type="ECO:0000259" key="2">
    <source>
        <dbReference type="SMART" id="SM00530"/>
    </source>
</evidence>
<evidence type="ECO:0000313" key="4">
    <source>
        <dbReference type="Proteomes" id="UP000612899"/>
    </source>
</evidence>
<name>A0A8J3Q884_9ACTN</name>
<dbReference type="Gene3D" id="1.10.260.40">
    <property type="entry name" value="lambda repressor-like DNA-binding domains"/>
    <property type="match status" value="1"/>
</dbReference>
<comment type="caution">
    <text evidence="3">The sequence shown here is derived from an EMBL/GenBank/DDBJ whole genome shotgun (WGS) entry which is preliminary data.</text>
</comment>
<keyword evidence="4" id="KW-1185">Reference proteome</keyword>
<dbReference type="Proteomes" id="UP000612899">
    <property type="component" value="Unassembled WGS sequence"/>
</dbReference>
<organism evidence="3 4">
    <name type="scientific">Rhizocola hellebori</name>
    <dbReference type="NCBI Taxonomy" id="1392758"/>
    <lineage>
        <taxon>Bacteria</taxon>
        <taxon>Bacillati</taxon>
        <taxon>Actinomycetota</taxon>
        <taxon>Actinomycetes</taxon>
        <taxon>Micromonosporales</taxon>
        <taxon>Micromonosporaceae</taxon>
        <taxon>Rhizocola</taxon>
    </lineage>
</organism>
<sequence>MQNQSVGRPEKIITVTDEITAFAADLRRLRASAGGLTYRQLAQRTHYSHTTLTDATAGRQLPSLPVLLAFVEACGGDCLAWQRRWETLRGNEPARPTVLPAWPEQPAADGAEPESAGCGVDAATLTARKVSQSDRQLLLGQIELRHSPSRHAVWGRFEGYGTLEHLARTQSVEIQVEIIRYSDAARVTARDPFCFDYHWCNMLILDKSPVRAEAMIFVDDRLIGQGATPAWPN</sequence>
<dbReference type="SUPFAM" id="SSF47413">
    <property type="entry name" value="lambda repressor-like DNA-binding domains"/>
    <property type="match status" value="1"/>
</dbReference>
<dbReference type="EMBL" id="BONY01000020">
    <property type="protein sequence ID" value="GIH05670.1"/>
    <property type="molecule type" value="Genomic_DNA"/>
</dbReference>
<gene>
    <name evidence="3" type="ORF">Rhe02_37370</name>
</gene>
<accession>A0A8J3Q884</accession>
<dbReference type="Pfam" id="PF13560">
    <property type="entry name" value="HTH_31"/>
    <property type="match status" value="1"/>
</dbReference>